<dbReference type="FunFam" id="3.20.20.70:FF:000059">
    <property type="entry name" value="N-ethylmaleimide reductase, FMN-linked"/>
    <property type="match status" value="1"/>
</dbReference>
<comment type="cofactor">
    <cofactor evidence="1">
        <name>FMN</name>
        <dbReference type="ChEBI" id="CHEBI:58210"/>
    </cofactor>
</comment>
<protein>
    <submittedName>
        <fullName evidence="5">2,4-dienoyl-CoA reductase-like NADH-dependent reductase (Old Yellow Enzyme family)</fullName>
    </submittedName>
</protein>
<dbReference type="GO" id="GO:0010181">
    <property type="term" value="F:FMN binding"/>
    <property type="evidence" value="ECO:0007669"/>
    <property type="project" value="InterPro"/>
</dbReference>
<dbReference type="OrthoDB" id="3169239at2"/>
<comment type="caution">
    <text evidence="5">The sequence shown here is derived from an EMBL/GenBank/DDBJ whole genome shotgun (WGS) entry which is preliminary data.</text>
</comment>
<evidence type="ECO:0000259" key="4">
    <source>
        <dbReference type="Pfam" id="PF00724"/>
    </source>
</evidence>
<reference evidence="5 6" key="1">
    <citation type="submission" date="2018-11" db="EMBL/GenBank/DDBJ databases">
        <title>Sequencing the genomes of 1000 actinobacteria strains.</title>
        <authorList>
            <person name="Klenk H.-P."/>
        </authorList>
    </citation>
    <scope>NUCLEOTIDE SEQUENCE [LARGE SCALE GENOMIC DNA]</scope>
    <source>
        <strain evidence="5 6">DSM 14418</strain>
    </source>
</reference>
<evidence type="ECO:0000313" key="6">
    <source>
        <dbReference type="Proteomes" id="UP000280726"/>
    </source>
</evidence>
<gene>
    <name evidence="5" type="ORF">EDD32_1099</name>
</gene>
<accession>A0A3N5A4D0</accession>
<evidence type="ECO:0000256" key="1">
    <source>
        <dbReference type="ARBA" id="ARBA00001917"/>
    </source>
</evidence>
<dbReference type="Gene3D" id="3.20.20.70">
    <property type="entry name" value="Aldolase class I"/>
    <property type="match status" value="1"/>
</dbReference>
<evidence type="ECO:0000256" key="3">
    <source>
        <dbReference type="ARBA" id="ARBA00023002"/>
    </source>
</evidence>
<feature type="domain" description="NADH:flavin oxidoreductase/NADH oxidase N-terminal" evidence="4">
    <location>
        <begin position="17"/>
        <end position="350"/>
    </location>
</feature>
<dbReference type="InterPro" id="IPR001155">
    <property type="entry name" value="OxRdtase_FMN_N"/>
</dbReference>
<organism evidence="5 6">
    <name type="scientific">Georgenia muralis</name>
    <dbReference type="NCBI Taxonomy" id="154117"/>
    <lineage>
        <taxon>Bacteria</taxon>
        <taxon>Bacillati</taxon>
        <taxon>Actinomycetota</taxon>
        <taxon>Actinomycetes</taxon>
        <taxon>Micrococcales</taxon>
        <taxon>Bogoriellaceae</taxon>
        <taxon>Georgenia</taxon>
    </lineage>
</organism>
<sequence length="372" mass="39705">MTESQTTPSGAVVAEVDLFAPLTLGRLTLPNRVVMAPLTRRRATAAGVPTAAMARYYADRASTGLIVAEGTYPSERAKTYPGQPGIATDEQAAGWRAVTDAVHERGGRIVLQVMHGGRVAHLPDAAERDVVAPSPIAVEGELRLPGQAPRPFVTPRELRTEEMPEVVEELVAASRRAIDAGFDGVELHGANGYLLNQFLAPGTNRRTDAYGGSPENRARLVVEVVGAVADAVGADRTGLRISPRQARSGLDETHAPEILETYGALVDQIAGLGPAYLSVLSDHPACDLVQELRSRFGGPLLVNNGFEVVTTREIAAALLADDLGDAVVVGRAALANPDLVRRWREGRPLNVPDQETFYVGGEHGYNDYPFLD</sequence>
<dbReference type="Pfam" id="PF00724">
    <property type="entry name" value="Oxidored_FMN"/>
    <property type="match status" value="1"/>
</dbReference>
<dbReference type="GO" id="GO:0016628">
    <property type="term" value="F:oxidoreductase activity, acting on the CH-CH group of donors, NAD or NADP as acceptor"/>
    <property type="evidence" value="ECO:0007669"/>
    <property type="project" value="UniProtKB-ARBA"/>
</dbReference>
<dbReference type="PANTHER" id="PTHR22893">
    <property type="entry name" value="NADH OXIDOREDUCTASE-RELATED"/>
    <property type="match status" value="1"/>
</dbReference>
<evidence type="ECO:0000313" key="5">
    <source>
        <dbReference type="EMBL" id="RPF26651.1"/>
    </source>
</evidence>
<evidence type="ECO:0000256" key="2">
    <source>
        <dbReference type="ARBA" id="ARBA00005979"/>
    </source>
</evidence>
<proteinExistence type="inferred from homology"/>
<dbReference type="SUPFAM" id="SSF51395">
    <property type="entry name" value="FMN-linked oxidoreductases"/>
    <property type="match status" value="1"/>
</dbReference>
<dbReference type="InterPro" id="IPR013785">
    <property type="entry name" value="Aldolase_TIM"/>
</dbReference>
<keyword evidence="3" id="KW-0560">Oxidoreductase</keyword>
<dbReference type="InterPro" id="IPR045247">
    <property type="entry name" value="Oye-like"/>
</dbReference>
<dbReference type="PANTHER" id="PTHR22893:SF91">
    <property type="entry name" value="NADPH DEHYDROGENASE 2-RELATED"/>
    <property type="match status" value="1"/>
</dbReference>
<dbReference type="AlphaFoldDB" id="A0A3N5A4D0"/>
<dbReference type="Proteomes" id="UP000280726">
    <property type="component" value="Unassembled WGS sequence"/>
</dbReference>
<dbReference type="GO" id="GO:0005829">
    <property type="term" value="C:cytosol"/>
    <property type="evidence" value="ECO:0007669"/>
    <property type="project" value="UniProtKB-ARBA"/>
</dbReference>
<comment type="similarity">
    <text evidence="2">Belongs to the NADH:flavin oxidoreductase/NADH oxidase family.</text>
</comment>
<dbReference type="EMBL" id="RKRA01000001">
    <property type="protein sequence ID" value="RPF26651.1"/>
    <property type="molecule type" value="Genomic_DNA"/>
</dbReference>
<name>A0A3N5A4D0_9MICO</name>
<dbReference type="CDD" id="cd02933">
    <property type="entry name" value="OYE_like_FMN"/>
    <property type="match status" value="1"/>
</dbReference>
<dbReference type="RefSeq" id="WP_123915554.1">
    <property type="nucleotide sequence ID" value="NZ_RKRA01000001.1"/>
</dbReference>
<keyword evidence="6" id="KW-1185">Reference proteome</keyword>